<organism evidence="2 3">
    <name type="scientific">Eruca vesicaria subsp. sativa</name>
    <name type="common">Garden rocket</name>
    <name type="synonym">Eruca sativa</name>
    <dbReference type="NCBI Taxonomy" id="29727"/>
    <lineage>
        <taxon>Eukaryota</taxon>
        <taxon>Viridiplantae</taxon>
        <taxon>Streptophyta</taxon>
        <taxon>Embryophyta</taxon>
        <taxon>Tracheophyta</taxon>
        <taxon>Spermatophyta</taxon>
        <taxon>Magnoliopsida</taxon>
        <taxon>eudicotyledons</taxon>
        <taxon>Gunneridae</taxon>
        <taxon>Pentapetalae</taxon>
        <taxon>rosids</taxon>
        <taxon>malvids</taxon>
        <taxon>Brassicales</taxon>
        <taxon>Brassicaceae</taxon>
        <taxon>Brassiceae</taxon>
        <taxon>Eruca</taxon>
    </lineage>
</organism>
<proteinExistence type="predicted"/>
<dbReference type="Proteomes" id="UP001642260">
    <property type="component" value="Unassembled WGS sequence"/>
</dbReference>
<sequence>MGEGKTLPTYFCRNCENPLALGGNSKTTKIGASGAAFMFTHAMNVVIGPKTEEIDNRILRGGRCDVW</sequence>
<protein>
    <recommendedName>
        <fullName evidence="1">Yippee domain-containing protein</fullName>
    </recommendedName>
</protein>
<dbReference type="PROSITE" id="PS51792">
    <property type="entry name" value="YIPPEE"/>
    <property type="match status" value="1"/>
</dbReference>
<keyword evidence="3" id="KW-1185">Reference proteome</keyword>
<reference evidence="2 3" key="1">
    <citation type="submission" date="2022-03" db="EMBL/GenBank/DDBJ databases">
        <authorList>
            <person name="Macdonald S."/>
            <person name="Ahmed S."/>
            <person name="Newling K."/>
        </authorList>
    </citation>
    <scope>NUCLEOTIDE SEQUENCE [LARGE SCALE GENOMIC DNA]</scope>
</reference>
<dbReference type="AlphaFoldDB" id="A0ABC8J8I6"/>
<accession>A0ABC8J8I6</accession>
<name>A0ABC8J8I6_ERUVS</name>
<feature type="domain" description="Yippee" evidence="1">
    <location>
        <begin position="8"/>
        <end position="67"/>
    </location>
</feature>
<evidence type="ECO:0000313" key="3">
    <source>
        <dbReference type="Proteomes" id="UP001642260"/>
    </source>
</evidence>
<gene>
    <name evidence="2" type="ORF">ERUC_LOCUS8003</name>
</gene>
<comment type="caution">
    <text evidence="2">The sequence shown here is derived from an EMBL/GenBank/DDBJ whole genome shotgun (WGS) entry which is preliminary data.</text>
</comment>
<evidence type="ECO:0000313" key="2">
    <source>
        <dbReference type="EMBL" id="CAH8317728.1"/>
    </source>
</evidence>
<evidence type="ECO:0000259" key="1">
    <source>
        <dbReference type="PROSITE" id="PS51792"/>
    </source>
</evidence>
<dbReference type="EMBL" id="CAKOAT010086265">
    <property type="protein sequence ID" value="CAH8317728.1"/>
    <property type="molecule type" value="Genomic_DNA"/>
</dbReference>
<dbReference type="InterPro" id="IPR034751">
    <property type="entry name" value="Yippee"/>
</dbReference>